<protein>
    <submittedName>
        <fullName evidence="2">Uncharacterized protein</fullName>
    </submittedName>
</protein>
<accession>A0A7N0SVF3</accession>
<feature type="compositionally biased region" description="Low complexity" evidence="1">
    <location>
        <begin position="142"/>
        <end position="151"/>
    </location>
</feature>
<proteinExistence type="predicted"/>
<dbReference type="EnsemblPlants" id="Kaladp0003s0034.1.v1.1">
    <property type="protein sequence ID" value="Kaladp0003s0034.1.v1.1.CDS.1"/>
    <property type="gene ID" value="Kaladp0003s0034.v1.1"/>
</dbReference>
<dbReference type="Proteomes" id="UP000594263">
    <property type="component" value="Unplaced"/>
</dbReference>
<organism evidence="2 3">
    <name type="scientific">Kalanchoe fedtschenkoi</name>
    <name type="common">Lavender scallops</name>
    <name type="synonym">South American air plant</name>
    <dbReference type="NCBI Taxonomy" id="63787"/>
    <lineage>
        <taxon>Eukaryota</taxon>
        <taxon>Viridiplantae</taxon>
        <taxon>Streptophyta</taxon>
        <taxon>Embryophyta</taxon>
        <taxon>Tracheophyta</taxon>
        <taxon>Spermatophyta</taxon>
        <taxon>Magnoliopsida</taxon>
        <taxon>eudicotyledons</taxon>
        <taxon>Gunneridae</taxon>
        <taxon>Pentapetalae</taxon>
        <taxon>Saxifragales</taxon>
        <taxon>Crassulaceae</taxon>
        <taxon>Kalanchoe</taxon>
    </lineage>
</organism>
<keyword evidence="3" id="KW-1185">Reference proteome</keyword>
<dbReference type="Gramene" id="Kaladp0003s0034.1.v1.1">
    <property type="protein sequence ID" value="Kaladp0003s0034.1.v1.1.CDS.1"/>
    <property type="gene ID" value="Kaladp0003s0034.v1.1"/>
</dbReference>
<feature type="region of interest" description="Disordered" evidence="1">
    <location>
        <begin position="1"/>
        <end position="22"/>
    </location>
</feature>
<dbReference type="PANTHER" id="PTHR33257">
    <property type="entry name" value="OS05G0165500 PROTEIN"/>
    <property type="match status" value="1"/>
</dbReference>
<dbReference type="AlphaFoldDB" id="A0A7N0SVF3"/>
<evidence type="ECO:0000313" key="3">
    <source>
        <dbReference type="Proteomes" id="UP000594263"/>
    </source>
</evidence>
<sequence>MFAVADNVDRPPSHHHRSQSSIQFSHSDKFFCKLLSKESDHHHAKSDCRNPSFRVYYGGSTGSVPFTWETTPGTPKHALFLDGGDRAVLPPLTPPPSFFSKGSGSDSVRSGSRRLLDGFIRRMRARNTRGVSHSTYLPPSPSCDSASSESSGGVDPKASRLLRNWRSLSAVRFSVRSVRPKATSFGGCFGSH</sequence>
<feature type="region of interest" description="Disordered" evidence="1">
    <location>
        <begin position="130"/>
        <end position="157"/>
    </location>
</feature>
<name>A0A7N0SVF3_KALFE</name>
<dbReference type="PANTHER" id="PTHR33257:SF4">
    <property type="entry name" value="EXPRESSED PROTEIN"/>
    <property type="match status" value="1"/>
</dbReference>
<evidence type="ECO:0000256" key="1">
    <source>
        <dbReference type="SAM" id="MobiDB-lite"/>
    </source>
</evidence>
<evidence type="ECO:0000313" key="2">
    <source>
        <dbReference type="EnsemblPlants" id="Kaladp0003s0034.1.v1.1.CDS.1"/>
    </source>
</evidence>
<reference evidence="2" key="1">
    <citation type="submission" date="2021-01" db="UniProtKB">
        <authorList>
            <consortium name="EnsemblPlants"/>
        </authorList>
    </citation>
    <scope>IDENTIFICATION</scope>
</reference>